<dbReference type="Proteomes" id="UP000663891">
    <property type="component" value="Unassembled WGS sequence"/>
</dbReference>
<dbReference type="Pfam" id="PF00668">
    <property type="entry name" value="Condensation"/>
    <property type="match status" value="2"/>
</dbReference>
<evidence type="ECO:0000313" key="7">
    <source>
        <dbReference type="EMBL" id="CAF0969799.1"/>
    </source>
</evidence>
<comment type="caution">
    <text evidence="7">The sequence shown here is derived from an EMBL/GenBank/DDBJ whole genome shotgun (WGS) entry which is preliminary data.</text>
</comment>
<evidence type="ECO:0000256" key="1">
    <source>
        <dbReference type="ARBA" id="ARBA00022450"/>
    </source>
</evidence>
<dbReference type="PANTHER" id="PTHR45527:SF1">
    <property type="entry name" value="FATTY ACID SYNTHASE"/>
    <property type="match status" value="1"/>
</dbReference>
<dbReference type="Gene3D" id="3.40.50.150">
    <property type="entry name" value="Vaccinia Virus protein VP39"/>
    <property type="match status" value="1"/>
</dbReference>
<feature type="domain" description="Methyltransferase type 11" evidence="6">
    <location>
        <begin position="1349"/>
        <end position="1448"/>
    </location>
</feature>
<dbReference type="GO" id="GO:0009239">
    <property type="term" value="P:enterobactin biosynthetic process"/>
    <property type="evidence" value="ECO:0007669"/>
    <property type="project" value="TreeGrafter"/>
</dbReference>
<feature type="region of interest" description="Disordered" evidence="3">
    <location>
        <begin position="1"/>
        <end position="25"/>
    </location>
</feature>
<evidence type="ECO:0000259" key="4">
    <source>
        <dbReference type="Pfam" id="PF00501"/>
    </source>
</evidence>
<evidence type="ECO:0000313" key="8">
    <source>
        <dbReference type="Proteomes" id="UP000663891"/>
    </source>
</evidence>
<dbReference type="InterPro" id="IPR020845">
    <property type="entry name" value="AMP-binding_CS"/>
</dbReference>
<protein>
    <submittedName>
        <fullName evidence="7">Uncharacterized protein</fullName>
    </submittedName>
</protein>
<dbReference type="InterPro" id="IPR023213">
    <property type="entry name" value="CAT-like_dom_sf"/>
</dbReference>
<dbReference type="InterPro" id="IPR000873">
    <property type="entry name" value="AMP-dep_synth/lig_dom"/>
</dbReference>
<dbReference type="Pfam" id="PF08241">
    <property type="entry name" value="Methyltransf_11"/>
    <property type="match status" value="1"/>
</dbReference>
<dbReference type="OrthoDB" id="10381522at2759"/>
<gene>
    <name evidence="7" type="ORF">VCS650_LOCUS13070</name>
</gene>
<dbReference type="EMBL" id="CAJNON010000103">
    <property type="protein sequence ID" value="CAF0969799.1"/>
    <property type="molecule type" value="Genomic_DNA"/>
</dbReference>
<evidence type="ECO:0000259" key="6">
    <source>
        <dbReference type="Pfam" id="PF08241"/>
    </source>
</evidence>
<dbReference type="Pfam" id="PF00501">
    <property type="entry name" value="AMP-binding"/>
    <property type="match status" value="1"/>
</dbReference>
<sequence>MFPQKKSTSSSTRHNIQQLTASGRRTARASSLQQRIFLHEQLYFHVSDLSVYNVLIPMKVKHGSVSIEHIHSSLRSVIEQYTILRTAVYLDQANNQIEQHIQPLTDDIYSFQHSQGISTSEQLDDLLTNESTKKYFDVTKGKVLRCHVVQRSTKNHDHSLHQGDLIIFNVHHIAFDLSSVKPFVKAFEQACCTDDYCESTLSIPQYIDFALYEQAILSDINVNSKMNKARRFWSDLMHDYDWNCIRRLVPEEDTNNKIRSGRGLSVAFHIEQDIVDAMMLFTSSNNITMFSLSLACYYAFLYKLINDDDLCVAGVIANRAKEEMKNMIGMFVNLVPYRIKIEPNNSFSHFVQKVQQLCTDVLEHASLPYQQIIETQGNREHYALPSSSYQYESLVSTLTQNTSTELTVSEGCVLGALDDRDTSHAQASFAQARIWLDERIRFDPAKPQIAIYNMPFVYRLQSGHTLSIKQLRLALHLTVNKHPSIHTSLVFDTEKNLVMQRIINMNNNSKQLFIFIESTYETDEQLNEILHDEKRSPQLFDLAQGLVFRCHVIYYKQISSDDLLSDKDLLIFNFHHALFDVPSMNIFLHDLNQAYTTSQLLYDDNTNLRYLDYAVIEQEMSMTGASMFWLDALHSCKLDQSLSLPYDRYRLVNEHRTSHTTSISFDFGQDLSHNFLTQASSNNILLEHLTFAIYFIFLFKLTNGQTDLCTSMNISNRYRDELKSIIGLFENVIPLRCQLDPHWYFHQLLEHVRAITTNSMKYSYFPLQHILNQHPHISKHAFLDTRLEFISYKSNNDNSAMMIDDSQLIPGSFSSNTNEDETSGVYDFSLSIHHNINMNQLSCTINASLGLFNRETVAKISQRFHFILSQLSTSIIDNQINKPIYEVSLVLSNEQYLMQSLNNTQMSFLSPLTCIHHEFVYQVMKHPQKLAVELDEQSLTYCELLYYVQILSLTLLNEYHVIPGEVVCQCVERSLSMVIGIMGIEMAGGVYCPLSPRDPQHRLHALTQQTQSRLVLVHHLTTTKFDHDIISLDMDSVLIVNNMERNIVIDQLSNIRVTLNDLAYIIFTSGSTGIPKAVQVRHKNFTEFVCSLIYGDVVNKNDTILQIARCSFDVHVQDILGTFMIGSSLIMLHPRGIMDFDYLASVFKDKSITCITTVPTIINNFFTYLQQQNHHKVAQYLRQDHAQFICPFLGNTQWLIRLFRAYGAHIGDNNIVPDISSITDYHLMTIGDNVRVHVRTEIQGHSFEQRILKLTPVSIESYTVKARLSRPTIVHEDLVKYQQEYDIINKFFLWYERIASIYTNVNELQFMNYGYADMDEYIDDHTGYYSRKLYGQVLANVALTDKNVLEISCGRGAGAAWCVHTHAPHSYIGIYRSQDVINLCQRRYSTIPRLSFKVANATKHLPFENESTGIILCIETTHAFDEPIAIKQFANEVVRVLRPNGYLLWCDFCYMNGSGKSVYDLIENDGLIIKEKVNITRNVLHALDIQINSRADFIERHVQPADQEYYRLFAGLSDTQIYEGMSQGRSQYWRVVFRKKITADISVI</sequence>
<evidence type="ECO:0000259" key="5">
    <source>
        <dbReference type="Pfam" id="PF00668"/>
    </source>
</evidence>
<dbReference type="SUPFAM" id="SSF52777">
    <property type="entry name" value="CoA-dependent acyltransferases"/>
    <property type="match status" value="4"/>
</dbReference>
<dbReference type="PANTHER" id="PTHR45527">
    <property type="entry name" value="NONRIBOSOMAL PEPTIDE SYNTHETASE"/>
    <property type="match status" value="1"/>
</dbReference>
<dbReference type="GO" id="GO:0005829">
    <property type="term" value="C:cytosol"/>
    <property type="evidence" value="ECO:0007669"/>
    <property type="project" value="TreeGrafter"/>
</dbReference>
<dbReference type="PROSITE" id="PS00455">
    <property type="entry name" value="AMP_BINDING"/>
    <property type="match status" value="1"/>
</dbReference>
<dbReference type="GO" id="GO:0047527">
    <property type="term" value="F:2,3-dihydroxybenzoate-serine ligase activity"/>
    <property type="evidence" value="ECO:0007669"/>
    <property type="project" value="TreeGrafter"/>
</dbReference>
<evidence type="ECO:0000256" key="2">
    <source>
        <dbReference type="ARBA" id="ARBA00022553"/>
    </source>
</evidence>
<evidence type="ECO:0000256" key="3">
    <source>
        <dbReference type="SAM" id="MobiDB-lite"/>
    </source>
</evidence>
<feature type="domain" description="AMP-dependent synthetase/ligase" evidence="4">
    <location>
        <begin position="922"/>
        <end position="1173"/>
    </location>
</feature>
<dbReference type="GO" id="GO:0031177">
    <property type="term" value="F:phosphopantetheine binding"/>
    <property type="evidence" value="ECO:0007669"/>
    <property type="project" value="TreeGrafter"/>
</dbReference>
<name>A0A814ERS0_9BILA</name>
<proteinExistence type="predicted"/>
<dbReference type="CDD" id="cd02440">
    <property type="entry name" value="AdoMet_MTases"/>
    <property type="match status" value="1"/>
</dbReference>
<dbReference type="InterPro" id="IPR029063">
    <property type="entry name" value="SAM-dependent_MTases_sf"/>
</dbReference>
<dbReference type="GO" id="GO:0008757">
    <property type="term" value="F:S-adenosylmethionine-dependent methyltransferase activity"/>
    <property type="evidence" value="ECO:0007669"/>
    <property type="project" value="InterPro"/>
</dbReference>
<dbReference type="SUPFAM" id="SSF53335">
    <property type="entry name" value="S-adenosyl-L-methionine-dependent methyltransferases"/>
    <property type="match status" value="1"/>
</dbReference>
<feature type="domain" description="Condensation" evidence="5">
    <location>
        <begin position="424"/>
        <end position="873"/>
    </location>
</feature>
<keyword evidence="1" id="KW-0596">Phosphopantetheine</keyword>
<dbReference type="InterPro" id="IPR013216">
    <property type="entry name" value="Methyltransf_11"/>
</dbReference>
<dbReference type="Gene3D" id="3.30.559.10">
    <property type="entry name" value="Chloramphenicol acetyltransferase-like domain"/>
    <property type="match status" value="2"/>
</dbReference>
<organism evidence="7 8">
    <name type="scientific">Adineta steineri</name>
    <dbReference type="NCBI Taxonomy" id="433720"/>
    <lineage>
        <taxon>Eukaryota</taxon>
        <taxon>Metazoa</taxon>
        <taxon>Spiralia</taxon>
        <taxon>Gnathifera</taxon>
        <taxon>Rotifera</taxon>
        <taxon>Eurotatoria</taxon>
        <taxon>Bdelloidea</taxon>
        <taxon>Adinetida</taxon>
        <taxon>Adinetidae</taxon>
        <taxon>Adineta</taxon>
    </lineage>
</organism>
<reference evidence="7" key="1">
    <citation type="submission" date="2021-02" db="EMBL/GenBank/DDBJ databases">
        <authorList>
            <person name="Nowell W R."/>
        </authorList>
    </citation>
    <scope>NUCLEOTIDE SEQUENCE</scope>
</reference>
<dbReference type="SUPFAM" id="SSF56801">
    <property type="entry name" value="Acetyl-CoA synthetase-like"/>
    <property type="match status" value="1"/>
</dbReference>
<dbReference type="Gene3D" id="3.30.559.30">
    <property type="entry name" value="Nonribosomal peptide synthetase, condensation domain"/>
    <property type="match status" value="2"/>
</dbReference>
<accession>A0A814ERS0</accession>
<keyword evidence="2" id="KW-0597">Phosphoprotein</keyword>
<dbReference type="GO" id="GO:0043041">
    <property type="term" value="P:amino acid activation for nonribosomal peptide biosynthetic process"/>
    <property type="evidence" value="ECO:0007669"/>
    <property type="project" value="TreeGrafter"/>
</dbReference>
<dbReference type="GO" id="GO:0009366">
    <property type="term" value="C:enterobactin synthetase complex"/>
    <property type="evidence" value="ECO:0007669"/>
    <property type="project" value="TreeGrafter"/>
</dbReference>
<dbReference type="Gene3D" id="3.40.50.980">
    <property type="match status" value="2"/>
</dbReference>
<dbReference type="InterPro" id="IPR001242">
    <property type="entry name" value="Condensation_dom"/>
</dbReference>
<feature type="domain" description="Condensation" evidence="5">
    <location>
        <begin position="26"/>
        <end position="380"/>
    </location>
</feature>